<dbReference type="InterPro" id="IPR028994">
    <property type="entry name" value="Integrin_alpha_N"/>
</dbReference>
<organism evidence="2 3">
    <name type="scientific">Rhodococcus maanshanensis</name>
    <dbReference type="NCBI Taxonomy" id="183556"/>
    <lineage>
        <taxon>Bacteria</taxon>
        <taxon>Bacillati</taxon>
        <taxon>Actinomycetota</taxon>
        <taxon>Actinomycetes</taxon>
        <taxon>Mycobacteriales</taxon>
        <taxon>Nocardiaceae</taxon>
        <taxon>Rhodococcus</taxon>
    </lineage>
</organism>
<dbReference type="InterPro" id="IPR046543">
    <property type="entry name" value="DUF6802"/>
</dbReference>
<feature type="domain" description="DUF6802" evidence="1">
    <location>
        <begin position="5"/>
        <end position="100"/>
    </location>
</feature>
<evidence type="ECO:0000259" key="1">
    <source>
        <dbReference type="Pfam" id="PF20615"/>
    </source>
</evidence>
<proteinExistence type="predicted"/>
<sequence>MTMHDDMLLLGTLGTAQHPMGPDAGEVELHAPTADLDGDGLLDTRTYATGGTLYVASDLDEDGFADHITAVEGEGGFESWQAHRGADGEVRWARTDRGSL</sequence>
<gene>
    <name evidence="2" type="ORF">SAMN05444583_1107</name>
</gene>
<dbReference type="EMBL" id="FOAW01000010">
    <property type="protein sequence ID" value="SEL50490.1"/>
    <property type="molecule type" value="Genomic_DNA"/>
</dbReference>
<evidence type="ECO:0000313" key="3">
    <source>
        <dbReference type="Proteomes" id="UP000198677"/>
    </source>
</evidence>
<dbReference type="AlphaFoldDB" id="A0A1H7QR68"/>
<name>A0A1H7QR68_9NOCA</name>
<dbReference type="Proteomes" id="UP000198677">
    <property type="component" value="Unassembled WGS sequence"/>
</dbReference>
<accession>A0A1H7QR68</accession>
<evidence type="ECO:0000313" key="2">
    <source>
        <dbReference type="EMBL" id="SEL50490.1"/>
    </source>
</evidence>
<keyword evidence="3" id="KW-1185">Reference proteome</keyword>
<dbReference type="Pfam" id="PF20615">
    <property type="entry name" value="DUF6802"/>
    <property type="match status" value="1"/>
</dbReference>
<protein>
    <recommendedName>
        <fullName evidence="1">DUF6802 domain-containing protein</fullName>
    </recommendedName>
</protein>
<reference evidence="3" key="1">
    <citation type="submission" date="2016-10" db="EMBL/GenBank/DDBJ databases">
        <authorList>
            <person name="Varghese N."/>
            <person name="Submissions S."/>
        </authorList>
    </citation>
    <scope>NUCLEOTIDE SEQUENCE [LARGE SCALE GENOMIC DNA]</scope>
    <source>
        <strain evidence="3">DSM 44675</strain>
    </source>
</reference>
<dbReference type="SUPFAM" id="SSF69318">
    <property type="entry name" value="Integrin alpha N-terminal domain"/>
    <property type="match status" value="1"/>
</dbReference>